<feature type="domain" description="GST N-terminal" evidence="1">
    <location>
        <begin position="1"/>
        <end position="81"/>
    </location>
</feature>
<keyword evidence="3" id="KW-0808">Transferase</keyword>
<evidence type="ECO:0000313" key="3">
    <source>
        <dbReference type="EMBL" id="EIC30083.1"/>
    </source>
</evidence>
<dbReference type="InterPro" id="IPR036282">
    <property type="entry name" value="Glutathione-S-Trfase_C_sf"/>
</dbReference>
<dbReference type="SFLD" id="SFLDS00019">
    <property type="entry name" value="Glutathione_Transferase_(cytos"/>
    <property type="match status" value="1"/>
</dbReference>
<dbReference type="Gene3D" id="3.40.30.10">
    <property type="entry name" value="Glutaredoxin"/>
    <property type="match status" value="1"/>
</dbReference>
<dbReference type="SFLD" id="SFLDG00358">
    <property type="entry name" value="Main_(cytGST)"/>
    <property type="match status" value="1"/>
</dbReference>
<dbReference type="PANTHER" id="PTHR44051">
    <property type="entry name" value="GLUTATHIONE S-TRANSFERASE-RELATED"/>
    <property type="match status" value="1"/>
</dbReference>
<dbReference type="Pfam" id="PF13409">
    <property type="entry name" value="GST_N_2"/>
    <property type="match status" value="1"/>
</dbReference>
<evidence type="ECO:0000259" key="2">
    <source>
        <dbReference type="PROSITE" id="PS50405"/>
    </source>
</evidence>
<reference evidence="3 4" key="1">
    <citation type="journal article" date="2013" name="Genome Announc.">
        <title>Genome Sequence of the Obligate Gammaproteobacterial Methanotroph Methylomicrobium album Strain BG8.</title>
        <authorList>
            <person name="Kits K.D."/>
            <person name="Kalyuzhnaya M.G."/>
            <person name="Klotz M.G."/>
            <person name="Jetten M.S."/>
            <person name="Op den Camp H.J."/>
            <person name="Vuilleumier S."/>
            <person name="Bringel F."/>
            <person name="Dispirito A.A."/>
            <person name="Murrell J.C."/>
            <person name="Bruce D."/>
            <person name="Cheng J.F."/>
            <person name="Copeland A."/>
            <person name="Goodwin L."/>
            <person name="Hauser L."/>
            <person name="Lajus A."/>
            <person name="Land M.L."/>
            <person name="Lapidus A."/>
            <person name="Lucas S."/>
            <person name="Medigue C."/>
            <person name="Pitluck S."/>
            <person name="Woyke T."/>
            <person name="Zeytun A."/>
            <person name="Stein L.Y."/>
        </authorList>
    </citation>
    <scope>NUCLEOTIDE SEQUENCE [LARGE SCALE GENOMIC DNA]</scope>
    <source>
        <strain evidence="3 4">BG8</strain>
    </source>
</reference>
<dbReference type="PROSITE" id="PS50405">
    <property type="entry name" value="GST_CTER"/>
    <property type="match status" value="1"/>
</dbReference>
<dbReference type="HOGENOM" id="CLU_219385_0_0_6"/>
<sequence>MKLYFTPGACSMAPHIVLYEAAYRFELEKVDLANKQTERGENYLAINPKGYVPALQLDEEEILTEVAVILQYLADQKPESGLAPKLGTKERYRLMEWLNFISSELHKLFGSLFNPKIPVEWRETQLERLGQRFDYLTHQLNGKPYLTGDSFTVADAYLFTILNWSALLKVDLKKWSRLQDYLTQVAARPSVGEAMRA</sequence>
<dbReference type="CDD" id="cd03057">
    <property type="entry name" value="GST_N_Beta"/>
    <property type="match status" value="1"/>
</dbReference>
<dbReference type="SUPFAM" id="SSF47616">
    <property type="entry name" value="GST C-terminal domain-like"/>
    <property type="match status" value="1"/>
</dbReference>
<dbReference type="InterPro" id="IPR040079">
    <property type="entry name" value="Glutathione_S-Trfase"/>
</dbReference>
<dbReference type="GO" id="GO:0016740">
    <property type="term" value="F:transferase activity"/>
    <property type="evidence" value="ECO:0007669"/>
    <property type="project" value="UniProtKB-KW"/>
</dbReference>
<evidence type="ECO:0000313" key="4">
    <source>
        <dbReference type="Proteomes" id="UP000005090"/>
    </source>
</evidence>
<dbReference type="InterPro" id="IPR004046">
    <property type="entry name" value="GST_C"/>
</dbReference>
<accession>H8GHD1</accession>
<dbReference type="Gene3D" id="1.20.1050.10">
    <property type="match status" value="1"/>
</dbReference>
<dbReference type="PANTHER" id="PTHR44051:SF8">
    <property type="entry name" value="GLUTATHIONE S-TRANSFERASE GSTA"/>
    <property type="match status" value="1"/>
</dbReference>
<name>H8GHD1_METAL</name>
<dbReference type="NCBIfam" id="NF007831">
    <property type="entry name" value="PRK10542.1"/>
    <property type="match status" value="1"/>
</dbReference>
<dbReference type="EMBL" id="CM001475">
    <property type="protein sequence ID" value="EIC30083.1"/>
    <property type="molecule type" value="Genomic_DNA"/>
</dbReference>
<feature type="domain" description="GST C-terminal" evidence="2">
    <location>
        <begin position="87"/>
        <end position="197"/>
    </location>
</feature>
<dbReference type="CDD" id="cd03188">
    <property type="entry name" value="GST_C_Beta"/>
    <property type="match status" value="1"/>
</dbReference>
<dbReference type="Proteomes" id="UP000005090">
    <property type="component" value="Chromosome"/>
</dbReference>
<dbReference type="SUPFAM" id="SSF52833">
    <property type="entry name" value="Thioredoxin-like"/>
    <property type="match status" value="1"/>
</dbReference>
<dbReference type="AlphaFoldDB" id="H8GHD1"/>
<dbReference type="InterPro" id="IPR004045">
    <property type="entry name" value="Glutathione_S-Trfase_N"/>
</dbReference>
<keyword evidence="4" id="KW-1185">Reference proteome</keyword>
<dbReference type="SFLD" id="SFLDG01150">
    <property type="entry name" value="Main.1:_Beta-like"/>
    <property type="match status" value="1"/>
</dbReference>
<dbReference type="STRING" id="686340.Metal_2353"/>
<dbReference type="Pfam" id="PF00043">
    <property type="entry name" value="GST_C"/>
    <property type="match status" value="1"/>
</dbReference>
<dbReference type="eggNOG" id="COG0625">
    <property type="taxonomic scope" value="Bacteria"/>
</dbReference>
<gene>
    <name evidence="3" type="ORF">Metal_2353</name>
</gene>
<dbReference type="PROSITE" id="PS50404">
    <property type="entry name" value="GST_NTER"/>
    <property type="match status" value="1"/>
</dbReference>
<organism evidence="3 4">
    <name type="scientific">Methylomicrobium album BG8</name>
    <dbReference type="NCBI Taxonomy" id="686340"/>
    <lineage>
        <taxon>Bacteria</taxon>
        <taxon>Pseudomonadati</taxon>
        <taxon>Pseudomonadota</taxon>
        <taxon>Gammaproteobacteria</taxon>
        <taxon>Methylococcales</taxon>
        <taxon>Methylococcaceae</taxon>
        <taxon>Methylomicrobium</taxon>
    </lineage>
</organism>
<proteinExistence type="predicted"/>
<evidence type="ECO:0000259" key="1">
    <source>
        <dbReference type="PROSITE" id="PS50404"/>
    </source>
</evidence>
<dbReference type="InterPro" id="IPR036249">
    <property type="entry name" value="Thioredoxin-like_sf"/>
</dbReference>
<dbReference type="InterPro" id="IPR010987">
    <property type="entry name" value="Glutathione-S-Trfase_C-like"/>
</dbReference>
<protein>
    <submittedName>
        <fullName evidence="3">Glutathione S-transferase</fullName>
    </submittedName>
</protein>